<evidence type="ECO:0000313" key="2">
    <source>
        <dbReference type="Proteomes" id="UP000002382"/>
    </source>
</evidence>
<dbReference type="KEGG" id="kol:Kole_1162"/>
<name>C5CIJ9_KOSOT</name>
<organism evidence="1 2">
    <name type="scientific">Kosmotoga olearia (strain ATCC BAA-1733 / DSM 21960 / TBF 19.5.1)</name>
    <dbReference type="NCBI Taxonomy" id="521045"/>
    <lineage>
        <taxon>Bacteria</taxon>
        <taxon>Thermotogati</taxon>
        <taxon>Thermotogota</taxon>
        <taxon>Thermotogae</taxon>
        <taxon>Kosmotogales</taxon>
        <taxon>Kosmotogaceae</taxon>
        <taxon>Kosmotoga</taxon>
    </lineage>
</organism>
<dbReference type="EMBL" id="CP001634">
    <property type="protein sequence ID" value="ACR79862.1"/>
    <property type="molecule type" value="Genomic_DNA"/>
</dbReference>
<gene>
    <name evidence="1" type="ordered locus">Kole_1162</name>
</gene>
<dbReference type="Proteomes" id="UP000002382">
    <property type="component" value="Chromosome"/>
</dbReference>
<evidence type="ECO:0000313" key="1">
    <source>
        <dbReference type="EMBL" id="ACR79862.1"/>
    </source>
</evidence>
<reference evidence="1 2" key="2">
    <citation type="journal article" date="2011" name="J. Bacteriol.">
        <title>Genome Sequence of Kosmotoga olearia Strain TBF 19.5.1, a Thermophilic Bacterium with a Wide Growth Temperature Range, Isolated from the Troll B Oil Platform in the North Sea.</title>
        <authorList>
            <person name="Swithers K.S."/>
            <person name="Dipippo J.L."/>
            <person name="Bruce D.C."/>
            <person name="Detter C."/>
            <person name="Tapia R."/>
            <person name="Han S."/>
            <person name="Goodwin L.A."/>
            <person name="Han J."/>
            <person name="Woyke T."/>
            <person name="Pitluck S."/>
            <person name="Pennacchio L."/>
            <person name="Nolan M."/>
            <person name="Mikhailova N."/>
            <person name="Land M.L."/>
            <person name="Nesbo C.L."/>
            <person name="Gogarten J.P."/>
            <person name="Noll K.M."/>
        </authorList>
    </citation>
    <scope>NUCLEOTIDE SEQUENCE [LARGE SCALE GENOMIC DNA]</scope>
    <source>
        <strain evidence="2">ATCC BAA-1733 / DSM 21960 / TBF 19.5.1</strain>
    </source>
</reference>
<proteinExistence type="predicted"/>
<dbReference type="STRING" id="521045.Kole_1162"/>
<accession>C5CIJ9</accession>
<keyword evidence="2" id="KW-1185">Reference proteome</keyword>
<protein>
    <submittedName>
        <fullName evidence="1">Uncharacterized protein</fullName>
    </submittedName>
</protein>
<dbReference type="HOGENOM" id="CLU_3374268_0_0_0"/>
<sequence length="34" mass="3775">MTAPDDWILKILEVPKLLNIATPPFGIIAKQIIT</sequence>
<reference evidence="1 2" key="1">
    <citation type="submission" date="2009-06" db="EMBL/GenBank/DDBJ databases">
        <title>Complete sequence of Thermotogales bacterium TBF 19.5.1.</title>
        <authorList>
            <consortium name="US DOE Joint Genome Institute"/>
            <person name="Lucas S."/>
            <person name="Copeland A."/>
            <person name="Lapidus A."/>
            <person name="Glavina del Rio T."/>
            <person name="Tice H."/>
            <person name="Bruce D."/>
            <person name="Goodwin L."/>
            <person name="Pitluck S."/>
            <person name="Chertkov O."/>
            <person name="Brettin T."/>
            <person name="Detter J.C."/>
            <person name="Han C."/>
            <person name="Schmutz J."/>
            <person name="Larimer F."/>
            <person name="Land M."/>
            <person name="Hauser L."/>
            <person name="Kyrpides N."/>
            <person name="Ovchinnikova G."/>
            <person name="Noll K."/>
        </authorList>
    </citation>
    <scope>NUCLEOTIDE SEQUENCE [LARGE SCALE GENOMIC DNA]</scope>
    <source>
        <strain evidence="2">ATCC BAA-1733 / DSM 21960 / TBF 19.5.1</strain>
    </source>
</reference>
<dbReference type="AlphaFoldDB" id="C5CIJ9"/>